<evidence type="ECO:0000256" key="1">
    <source>
        <dbReference type="SAM" id="MobiDB-lite"/>
    </source>
</evidence>
<sequence length="268" mass="30467">MASLPVSTYLQEPFFQTPVNKRKRLIQRIMQISGQLELLLNREKTDYVQVVLLDDKADKLTRLLKTLVAEHDEQSRPLQAFFQETGFGELFPCAMARLSLETLATGKIVKNTGIHAHFQSLTSLNQLIDISLQLQHNLELANHRFVPHQLTVLYQSLGTAGVEYKKYKAKVEIEFDRIKAYLPVEADSSKKATNRMDHDEPYGNHQGLRQSPIPAVAPDGVALTGRTRLSDYHQKWLRELTSEIVIEALYKKGPIRHASKPLAKVLEC</sequence>
<evidence type="ECO:0000313" key="3">
    <source>
        <dbReference type="Proteomes" id="UP000268162"/>
    </source>
</evidence>
<feature type="region of interest" description="Disordered" evidence="1">
    <location>
        <begin position="193"/>
        <end position="216"/>
    </location>
</feature>
<feature type="compositionally biased region" description="Basic and acidic residues" evidence="1">
    <location>
        <begin position="193"/>
        <end position="202"/>
    </location>
</feature>
<reference evidence="3" key="1">
    <citation type="journal article" date="2018" name="Nat. Microbiol.">
        <title>Leveraging single-cell genomics to expand the fungal tree of life.</title>
        <authorList>
            <person name="Ahrendt S.R."/>
            <person name="Quandt C.A."/>
            <person name="Ciobanu D."/>
            <person name="Clum A."/>
            <person name="Salamov A."/>
            <person name="Andreopoulos B."/>
            <person name="Cheng J.F."/>
            <person name="Woyke T."/>
            <person name="Pelin A."/>
            <person name="Henrissat B."/>
            <person name="Reynolds N.K."/>
            <person name="Benny G.L."/>
            <person name="Smith M.E."/>
            <person name="James T.Y."/>
            <person name="Grigoriev I.V."/>
        </authorList>
    </citation>
    <scope>NUCLEOTIDE SEQUENCE [LARGE SCALE GENOMIC DNA]</scope>
    <source>
        <strain evidence="3">RSA 468</strain>
    </source>
</reference>
<dbReference type="Proteomes" id="UP000268162">
    <property type="component" value="Unassembled WGS sequence"/>
</dbReference>
<dbReference type="AlphaFoldDB" id="A0A4P9ZN68"/>
<keyword evidence="3" id="KW-1185">Reference proteome</keyword>
<accession>A0A4P9ZN68</accession>
<name>A0A4P9ZN68_9FUNG</name>
<gene>
    <name evidence="2" type="ORF">BJ085DRAFT_38967</name>
</gene>
<proteinExistence type="predicted"/>
<protein>
    <submittedName>
        <fullName evidence="2">Uncharacterized protein</fullName>
    </submittedName>
</protein>
<evidence type="ECO:0000313" key="2">
    <source>
        <dbReference type="EMBL" id="RKP34041.1"/>
    </source>
</evidence>
<dbReference type="EMBL" id="ML003392">
    <property type="protein sequence ID" value="RKP34041.1"/>
    <property type="molecule type" value="Genomic_DNA"/>
</dbReference>
<dbReference type="STRING" id="215637.A0A4P9ZN68"/>
<organism evidence="2 3">
    <name type="scientific">Dimargaris cristalligena</name>
    <dbReference type="NCBI Taxonomy" id="215637"/>
    <lineage>
        <taxon>Eukaryota</taxon>
        <taxon>Fungi</taxon>
        <taxon>Fungi incertae sedis</taxon>
        <taxon>Zoopagomycota</taxon>
        <taxon>Kickxellomycotina</taxon>
        <taxon>Dimargaritomycetes</taxon>
        <taxon>Dimargaritales</taxon>
        <taxon>Dimargaritaceae</taxon>
        <taxon>Dimargaris</taxon>
    </lineage>
</organism>